<feature type="non-terminal residue" evidence="1">
    <location>
        <position position="56"/>
    </location>
</feature>
<reference evidence="1" key="1">
    <citation type="journal article" date="2015" name="Nature">
        <title>Complex archaea that bridge the gap between prokaryotes and eukaryotes.</title>
        <authorList>
            <person name="Spang A."/>
            <person name="Saw J.H."/>
            <person name="Jorgensen S.L."/>
            <person name="Zaremba-Niedzwiedzka K."/>
            <person name="Martijn J."/>
            <person name="Lind A.E."/>
            <person name="van Eijk R."/>
            <person name="Schleper C."/>
            <person name="Guy L."/>
            <person name="Ettema T.J."/>
        </authorList>
    </citation>
    <scope>NUCLEOTIDE SEQUENCE</scope>
</reference>
<organism evidence="1">
    <name type="scientific">marine sediment metagenome</name>
    <dbReference type="NCBI Taxonomy" id="412755"/>
    <lineage>
        <taxon>unclassified sequences</taxon>
        <taxon>metagenomes</taxon>
        <taxon>ecological metagenomes</taxon>
    </lineage>
</organism>
<dbReference type="EMBL" id="LAZR01069374">
    <property type="protein sequence ID" value="KKK47827.1"/>
    <property type="molecule type" value="Genomic_DNA"/>
</dbReference>
<comment type="caution">
    <text evidence="1">The sequence shown here is derived from an EMBL/GenBank/DDBJ whole genome shotgun (WGS) entry which is preliminary data.</text>
</comment>
<dbReference type="AlphaFoldDB" id="A0A0F8VU18"/>
<gene>
    <name evidence="1" type="ORF">LCGC14_3151240</name>
</gene>
<proteinExistence type="predicted"/>
<name>A0A0F8VU18_9ZZZZ</name>
<protein>
    <submittedName>
        <fullName evidence="1">Uncharacterized protein</fullName>
    </submittedName>
</protein>
<sequence>MRAGVGSAGLHTQRKSAVSKHLVWVLRHPLHLLAAKGEIIPRYHNPCDVADRITVL</sequence>
<accession>A0A0F8VU18</accession>
<evidence type="ECO:0000313" key="1">
    <source>
        <dbReference type="EMBL" id="KKK47827.1"/>
    </source>
</evidence>